<reference evidence="2" key="1">
    <citation type="submission" date="2020-09" db="EMBL/GenBank/DDBJ databases">
        <authorList>
            <person name="Kikuchi T."/>
        </authorList>
    </citation>
    <scope>NUCLEOTIDE SEQUENCE</scope>
    <source>
        <strain evidence="2">SH1</strain>
    </source>
</reference>
<dbReference type="EMBL" id="CAJFCW020000001">
    <property type="protein sequence ID" value="CAG9077211.1"/>
    <property type="molecule type" value="Genomic_DNA"/>
</dbReference>
<keyword evidence="3" id="KW-1185">Reference proteome</keyword>
<gene>
    <name evidence="2" type="ORF">BOKJ2_LOCUS91</name>
</gene>
<dbReference type="Proteomes" id="UP000614601">
    <property type="component" value="Unassembled WGS sequence"/>
</dbReference>
<evidence type="ECO:0000313" key="3">
    <source>
        <dbReference type="Proteomes" id="UP000614601"/>
    </source>
</evidence>
<dbReference type="Pfam" id="PF10318">
    <property type="entry name" value="7TM_GPCR_Srh"/>
    <property type="match status" value="1"/>
</dbReference>
<evidence type="ECO:0008006" key="4">
    <source>
        <dbReference type="Google" id="ProtNLM"/>
    </source>
</evidence>
<dbReference type="AlphaFoldDB" id="A0A811JPW4"/>
<feature type="transmembrane region" description="Helical" evidence="1">
    <location>
        <begin position="153"/>
        <end position="182"/>
    </location>
</feature>
<keyword evidence="1" id="KW-1133">Transmembrane helix</keyword>
<proteinExistence type="predicted"/>
<feature type="transmembrane region" description="Helical" evidence="1">
    <location>
        <begin position="188"/>
        <end position="213"/>
    </location>
</feature>
<feature type="transmembrane region" description="Helical" evidence="1">
    <location>
        <begin position="110"/>
        <end position="132"/>
    </location>
</feature>
<dbReference type="EMBL" id="CAJFDH010000001">
    <property type="protein sequence ID" value="CAD5205407.1"/>
    <property type="molecule type" value="Genomic_DNA"/>
</dbReference>
<feature type="transmembrane region" description="Helical" evidence="1">
    <location>
        <begin position="48"/>
        <end position="66"/>
    </location>
</feature>
<protein>
    <recommendedName>
        <fullName evidence="4">G_PROTEIN_RECEP_F1_2 domain-containing protein</fullName>
    </recommendedName>
</protein>
<dbReference type="Proteomes" id="UP000783686">
    <property type="component" value="Unassembled WGS sequence"/>
</dbReference>
<keyword evidence="1" id="KW-0472">Membrane</keyword>
<dbReference type="PANTHER" id="PTHR45830">
    <property type="entry name" value="SERPENTINE RECEPTOR, CLASS I"/>
    <property type="match status" value="1"/>
</dbReference>
<comment type="caution">
    <text evidence="2">The sequence shown here is derived from an EMBL/GenBank/DDBJ whole genome shotgun (WGS) entry which is preliminary data.</text>
</comment>
<organism evidence="2 3">
    <name type="scientific">Bursaphelenchus okinawaensis</name>
    <dbReference type="NCBI Taxonomy" id="465554"/>
    <lineage>
        <taxon>Eukaryota</taxon>
        <taxon>Metazoa</taxon>
        <taxon>Ecdysozoa</taxon>
        <taxon>Nematoda</taxon>
        <taxon>Chromadorea</taxon>
        <taxon>Rhabditida</taxon>
        <taxon>Tylenchina</taxon>
        <taxon>Tylenchomorpha</taxon>
        <taxon>Aphelenchoidea</taxon>
        <taxon>Aphelenchoididae</taxon>
        <taxon>Bursaphelenchus</taxon>
    </lineage>
</organism>
<name>A0A811JPW4_9BILA</name>
<evidence type="ECO:0000313" key="2">
    <source>
        <dbReference type="EMBL" id="CAD5205407.1"/>
    </source>
</evidence>
<accession>A0A811JPW4</accession>
<dbReference type="PANTHER" id="PTHR45830:SF15">
    <property type="entry name" value="SERPENTINE RECEPTOR, CLASS I"/>
    <property type="match status" value="1"/>
</dbReference>
<dbReference type="OrthoDB" id="5908831at2759"/>
<evidence type="ECO:0000256" key="1">
    <source>
        <dbReference type="SAM" id="Phobius"/>
    </source>
</evidence>
<feature type="transmembrane region" description="Helical" evidence="1">
    <location>
        <begin position="6"/>
        <end position="28"/>
    </location>
</feature>
<keyword evidence="1" id="KW-0812">Transmembrane</keyword>
<sequence>MEIFAICLTCFCGIGKAVAVYVAILYRYYQALSDHYHETLKRLVKQNIPLWTAVFCVICFSILYPLSTGRASEDQIAQIASENPVILKVQKEEPAFMCLDGGWGGQMTAAYINLTIFIVTFVVTVVMVLYHLKKIMSDQKLYMSKYTYRVQLMLFKSIQIQLICLAVIVTSPLSVGMLVIIFDLARPPVVVMLGTAVMSIHSTLDCAILMYYVRPYREFLKSITKFGSTTDVKSVVWIGSRSSRISD</sequence>
<dbReference type="InterPro" id="IPR019422">
    <property type="entry name" value="7TM_GPCR_serpentine_rcpt_Srh"/>
</dbReference>